<feature type="transmembrane region" description="Helical" evidence="2">
    <location>
        <begin position="284"/>
        <end position="307"/>
    </location>
</feature>
<protein>
    <submittedName>
        <fullName evidence="3">Uncharacterized protein</fullName>
    </submittedName>
</protein>
<feature type="compositionally biased region" description="Polar residues" evidence="1">
    <location>
        <begin position="580"/>
        <end position="589"/>
    </location>
</feature>
<sequence length="1270" mass="131202">MGAAASKPRLGTTVNLSNSSSSSSIDFLSSSVSSIFSSPGSATRALISTSNQPTTLANATSIAQTSLGLASSVTIQSSAIGMSTSSPATSHPAGDGSGSPASGSDTTALSSTNRITSSGISASSSQSSSVPSSQASGSRSSDASVHVSSAQAANGILISSSAFPTSDGPKEGSNSAVSVPSSHGSEATISGGSTSVKTVTQTVPSSTLTNTVTHEPESTLSSHVGVTVTANGHAQISFPALVTLVTTSSFADGDLTTWTTVLANPTGAAGTTANNTSFAHNEGALGGTIAALVVVTLAILAGLIVCCRRRGKRRMKRRQWIHNIQARLPVPDDPFENPRDAPVMRSLSQTSRNEHHHHFQSNSPVSAQGFLDQQSSPRFGVYTEPAVPLNLLGLTTDAFSDSPYTSNRMPNQRMGLAVTTDGVQAHQSRPSLAQSSPSIYPPSIPPSVYEDIDLMNQDPPTASGAIGLPSPITPTESPFNDGDSLTKPETVAAPETISLPVAAAIAAPLRPARSILRETRSKFTEHHHLATPPSSLSGHGHGNFDEMEWGGQSPSSSLLSGDSVHETVPTFSFPPSTSSKQSRPNSGSKSMEDVFARRTLLDVRPRPGRDNVENVYENCIKDKLLTLLDLPCGIQKWLYRIRFYPLQDNEDMGLGLRQQTVSSSSSSAQSQSQSQSQSPSPAASTTAAVPSSSSEPTTTASAAASSSSTSTSMSTSSSPAPTSAVASPTSTIIPTSTSTSTTSSSTTFTSPSSTSTSSTTTTTATSSTTSSITTQSTTLSSSTSTSTSRTQSSTSTSTTSTAISPSSTQTPSSTTSTSSFVQTERIPTTTFQTTVFITTTDSSGRTTTSAPSRVTSVFTSTSAGAAITVTEVGVNPTLGSSSGNGSKNSFFSNQGAVIGVFLLCGLAVTSILIFIGFYIRRRRRRARIEHDTAVSATLAAAGFKRSPLDDDIDDPPGSGRYRDSDADPFGPNRSRTHSAASGGALEMGQRSSSHLSGRNSAYFYDTANSNNGFNPYTEYGYAVTAGPHPGQSPSPSQVPSGAGVAPGYIPVSTGERSSPVPGHSPGPSIGASAVMPEERGHAHNASAGSYEPLLGAWWASQGQTQSENPSKEDSSASSGSNKEDASADPPVLPARNPQRLFDISSGPSTPLASSAGHQNKGSEDLLGPLSEVAWGTRDRTRGQDDVPDDASSIYSHSSDFDDNPEVGKTTENSSQVAVSSDRKAKVELEEESLFGDHEDYSKRVGGGRILGVRNVSDLDRTQSMRSSMDS</sequence>
<evidence type="ECO:0000313" key="3">
    <source>
        <dbReference type="EMBL" id="KAF5390242.1"/>
    </source>
</evidence>
<feature type="compositionally biased region" description="Low complexity" evidence="1">
    <location>
        <begin position="1057"/>
        <end position="1070"/>
    </location>
</feature>
<keyword evidence="2" id="KW-0812">Transmembrane</keyword>
<feature type="compositionally biased region" description="Low complexity" evidence="1">
    <location>
        <begin position="92"/>
        <end position="105"/>
    </location>
</feature>
<feature type="region of interest" description="Disordered" evidence="1">
    <location>
        <begin position="161"/>
        <end position="218"/>
    </location>
</feature>
<feature type="compositionally biased region" description="Polar residues" evidence="1">
    <location>
        <begin position="1209"/>
        <end position="1218"/>
    </location>
</feature>
<feature type="region of interest" description="Disordered" evidence="1">
    <location>
        <begin position="524"/>
        <end position="593"/>
    </location>
</feature>
<proteinExistence type="predicted"/>
<evidence type="ECO:0000313" key="4">
    <source>
        <dbReference type="Proteomes" id="UP000518752"/>
    </source>
</evidence>
<feature type="compositionally biased region" description="Low complexity" evidence="1">
    <location>
        <begin position="14"/>
        <end position="26"/>
    </location>
</feature>
<keyword evidence="2" id="KW-0472">Membrane</keyword>
<feature type="compositionally biased region" description="Polar residues" evidence="1">
    <location>
        <begin position="1145"/>
        <end position="1159"/>
    </location>
</feature>
<reference evidence="3 4" key="1">
    <citation type="journal article" date="2020" name="ISME J.">
        <title>Uncovering the hidden diversity of litter-decomposition mechanisms in mushroom-forming fungi.</title>
        <authorList>
            <person name="Floudas D."/>
            <person name="Bentzer J."/>
            <person name="Ahren D."/>
            <person name="Johansson T."/>
            <person name="Persson P."/>
            <person name="Tunlid A."/>
        </authorList>
    </citation>
    <scope>NUCLEOTIDE SEQUENCE [LARGE SCALE GENOMIC DNA]</scope>
    <source>
        <strain evidence="3 4">CBS 406.79</strain>
    </source>
</reference>
<feature type="compositionally biased region" description="Low complexity" evidence="1">
    <location>
        <begin position="117"/>
        <end position="147"/>
    </location>
</feature>
<feature type="transmembrane region" description="Helical" evidence="2">
    <location>
        <begin position="894"/>
        <end position="919"/>
    </location>
</feature>
<keyword evidence="4" id="KW-1185">Reference proteome</keyword>
<gene>
    <name evidence="3" type="ORF">D9757_002974</name>
</gene>
<feature type="region of interest" description="Disordered" evidence="1">
    <location>
        <begin position="1"/>
        <end position="26"/>
    </location>
</feature>
<accession>A0A8H5HVG7</accession>
<feature type="region of interest" description="Disordered" evidence="1">
    <location>
        <begin position="1024"/>
        <end position="1226"/>
    </location>
</feature>
<keyword evidence="2" id="KW-1133">Transmembrane helix</keyword>
<organism evidence="3 4">
    <name type="scientific">Collybiopsis confluens</name>
    <dbReference type="NCBI Taxonomy" id="2823264"/>
    <lineage>
        <taxon>Eukaryota</taxon>
        <taxon>Fungi</taxon>
        <taxon>Dikarya</taxon>
        <taxon>Basidiomycota</taxon>
        <taxon>Agaricomycotina</taxon>
        <taxon>Agaricomycetes</taxon>
        <taxon>Agaricomycetidae</taxon>
        <taxon>Agaricales</taxon>
        <taxon>Marasmiineae</taxon>
        <taxon>Omphalotaceae</taxon>
        <taxon>Collybiopsis</taxon>
    </lineage>
</organism>
<evidence type="ECO:0000256" key="2">
    <source>
        <dbReference type="SAM" id="Phobius"/>
    </source>
</evidence>
<feature type="compositionally biased region" description="Low complexity" evidence="1">
    <location>
        <begin position="658"/>
        <end position="819"/>
    </location>
</feature>
<feature type="region of interest" description="Disordered" evidence="1">
    <location>
        <begin position="82"/>
        <end position="147"/>
    </location>
</feature>
<comment type="caution">
    <text evidence="3">The sequence shown here is derived from an EMBL/GenBank/DDBJ whole genome shotgun (WGS) entry which is preliminary data.</text>
</comment>
<dbReference type="EMBL" id="JAACJN010000016">
    <property type="protein sequence ID" value="KAF5390242.1"/>
    <property type="molecule type" value="Genomic_DNA"/>
</dbReference>
<name>A0A8H5HVG7_9AGAR</name>
<feature type="compositionally biased region" description="Low complexity" evidence="1">
    <location>
        <begin position="569"/>
        <end position="579"/>
    </location>
</feature>
<evidence type="ECO:0000256" key="1">
    <source>
        <dbReference type="SAM" id="MobiDB-lite"/>
    </source>
</evidence>
<feature type="compositionally biased region" description="Polar residues" evidence="1">
    <location>
        <begin position="172"/>
        <end position="218"/>
    </location>
</feature>
<feature type="region of interest" description="Disordered" evidence="1">
    <location>
        <begin position="348"/>
        <end position="370"/>
    </location>
</feature>
<dbReference type="OrthoDB" id="3256702at2759"/>
<dbReference type="Proteomes" id="UP000518752">
    <property type="component" value="Unassembled WGS sequence"/>
</dbReference>
<feature type="compositionally biased region" description="Low complexity" evidence="1">
    <location>
        <begin position="1025"/>
        <end position="1043"/>
    </location>
</feature>
<feature type="compositionally biased region" description="Polar residues" evidence="1">
    <location>
        <begin position="360"/>
        <end position="370"/>
    </location>
</feature>
<feature type="region of interest" description="Disordered" evidence="1">
    <location>
        <begin position="657"/>
        <end position="824"/>
    </location>
</feature>
<feature type="compositionally biased region" description="Low complexity" evidence="1">
    <location>
        <begin position="550"/>
        <end position="562"/>
    </location>
</feature>
<dbReference type="AlphaFoldDB" id="A0A8H5HVG7"/>
<feature type="compositionally biased region" description="Polar residues" evidence="1">
    <location>
        <begin position="106"/>
        <end position="116"/>
    </location>
</feature>
<feature type="region of interest" description="Disordered" evidence="1">
    <location>
        <begin position="945"/>
        <end position="993"/>
    </location>
</feature>